<name>A0A6P2CWW4_9BACT</name>
<dbReference type="AlphaFoldDB" id="A0A6P2CWW4"/>
<feature type="region of interest" description="Disordered" evidence="1">
    <location>
        <begin position="106"/>
        <end position="131"/>
    </location>
</feature>
<keyword evidence="3" id="KW-1185">Reference proteome</keyword>
<evidence type="ECO:0000256" key="1">
    <source>
        <dbReference type="SAM" id="MobiDB-lite"/>
    </source>
</evidence>
<reference evidence="2 3" key="1">
    <citation type="submission" date="2019-05" db="EMBL/GenBank/DDBJ databases">
        <authorList>
            <consortium name="Science for Life Laboratories"/>
        </authorList>
    </citation>
    <scope>NUCLEOTIDE SEQUENCE [LARGE SCALE GENOMIC DNA]</scope>
    <source>
        <strain evidence="2">Soil9</strain>
    </source>
</reference>
<proteinExistence type="predicted"/>
<dbReference type="RefSeq" id="WP_162667862.1">
    <property type="nucleotide sequence ID" value="NZ_LR593886.1"/>
</dbReference>
<dbReference type="KEGG" id="gms:SOIL9_46370"/>
<sequence length="131" mass="14440">MTPEPVRVTFRGRERLAYRSRYPNGGVAVCLRDAEHGAFAAWATLDTPHADLKSGQIVVNDFDRTEGMLEALVRAGVVEPTGESVRFFRQALPIVTLRVEVPEYESPGMSNGLHASPRKSFTLEPDSGIEL</sequence>
<organism evidence="2 3">
    <name type="scientific">Gemmata massiliana</name>
    <dbReference type="NCBI Taxonomy" id="1210884"/>
    <lineage>
        <taxon>Bacteria</taxon>
        <taxon>Pseudomonadati</taxon>
        <taxon>Planctomycetota</taxon>
        <taxon>Planctomycetia</taxon>
        <taxon>Gemmatales</taxon>
        <taxon>Gemmataceae</taxon>
        <taxon>Gemmata</taxon>
    </lineage>
</organism>
<evidence type="ECO:0000313" key="2">
    <source>
        <dbReference type="EMBL" id="VTR93077.1"/>
    </source>
</evidence>
<evidence type="ECO:0000313" key="3">
    <source>
        <dbReference type="Proteomes" id="UP000464178"/>
    </source>
</evidence>
<protein>
    <submittedName>
        <fullName evidence="2">Uncharacterized protein</fullName>
    </submittedName>
</protein>
<dbReference type="Proteomes" id="UP000464178">
    <property type="component" value="Chromosome"/>
</dbReference>
<accession>A0A6P2CWW4</accession>
<dbReference type="EMBL" id="LR593886">
    <property type="protein sequence ID" value="VTR93077.1"/>
    <property type="molecule type" value="Genomic_DNA"/>
</dbReference>
<gene>
    <name evidence="2" type="ORF">SOIL9_46370</name>
</gene>